<gene>
    <name evidence="3" type="ORF">JMF97_11990</name>
</gene>
<organism evidence="3 4">
    <name type="scientific">Micromonospora fiedleri</name>
    <dbReference type="NCBI Taxonomy" id="1157498"/>
    <lineage>
        <taxon>Bacteria</taxon>
        <taxon>Bacillati</taxon>
        <taxon>Actinomycetota</taxon>
        <taxon>Actinomycetes</taxon>
        <taxon>Micromonosporales</taxon>
        <taxon>Micromonosporaceae</taxon>
        <taxon>Micromonospora</taxon>
    </lineage>
</organism>
<keyword evidence="1" id="KW-0472">Membrane</keyword>
<keyword evidence="4" id="KW-1185">Reference proteome</keyword>
<evidence type="ECO:0000256" key="1">
    <source>
        <dbReference type="SAM" id="Phobius"/>
    </source>
</evidence>
<dbReference type="Proteomes" id="UP000661193">
    <property type="component" value="Unassembled WGS sequence"/>
</dbReference>
<sequence length="134" mass="14244">MTHRHHRLPGDGERGGNPVELAVTLPAILLMLFASIQVAAVFVARSTALNAAQSGVNAQRLYEAAPNAGAERATKFLKQAGDWLVDWEKPGPDCVTANTDVTCTVTGRALSVVPGVNFSVRQTAHGTVERWTAP</sequence>
<dbReference type="InterPro" id="IPR012495">
    <property type="entry name" value="TadE-like_dom"/>
</dbReference>
<name>A0ABS1UKM5_9ACTN</name>
<evidence type="ECO:0000313" key="4">
    <source>
        <dbReference type="Proteomes" id="UP000661193"/>
    </source>
</evidence>
<keyword evidence="1" id="KW-1133">Transmembrane helix</keyword>
<feature type="transmembrane region" description="Helical" evidence="1">
    <location>
        <begin position="21"/>
        <end position="44"/>
    </location>
</feature>
<protein>
    <submittedName>
        <fullName evidence="3">Pilus assembly protein</fullName>
    </submittedName>
</protein>
<accession>A0ABS1UKM5</accession>
<reference evidence="3 4" key="1">
    <citation type="submission" date="2021-01" db="EMBL/GenBank/DDBJ databases">
        <title>Genome sequencing of Micromonospora fiedleri MG-37.</title>
        <authorList>
            <person name="Moreland P.E.J."/>
            <person name="Stach J.E.M."/>
        </authorList>
    </citation>
    <scope>NUCLEOTIDE SEQUENCE [LARGE SCALE GENOMIC DNA]</scope>
    <source>
        <strain evidence="3 4">MG-37</strain>
    </source>
</reference>
<keyword evidence="1" id="KW-0812">Transmembrane</keyword>
<proteinExistence type="predicted"/>
<dbReference type="EMBL" id="JAETXL010000004">
    <property type="protein sequence ID" value="MBL6276883.1"/>
    <property type="molecule type" value="Genomic_DNA"/>
</dbReference>
<dbReference type="Pfam" id="PF07811">
    <property type="entry name" value="TadE"/>
    <property type="match status" value="1"/>
</dbReference>
<evidence type="ECO:0000313" key="3">
    <source>
        <dbReference type="EMBL" id="MBL6276883.1"/>
    </source>
</evidence>
<evidence type="ECO:0000259" key="2">
    <source>
        <dbReference type="Pfam" id="PF07811"/>
    </source>
</evidence>
<feature type="domain" description="TadE-like" evidence="2">
    <location>
        <begin position="19"/>
        <end position="55"/>
    </location>
</feature>
<comment type="caution">
    <text evidence="3">The sequence shown here is derived from an EMBL/GenBank/DDBJ whole genome shotgun (WGS) entry which is preliminary data.</text>
</comment>